<evidence type="ECO:0000313" key="2">
    <source>
        <dbReference type="Proteomes" id="UP000603453"/>
    </source>
</evidence>
<name>A0A8H7UWT5_9FUNG</name>
<proteinExistence type="predicted"/>
<organism evidence="1 2">
    <name type="scientific">Mucor saturninus</name>
    <dbReference type="NCBI Taxonomy" id="64648"/>
    <lineage>
        <taxon>Eukaryota</taxon>
        <taxon>Fungi</taxon>
        <taxon>Fungi incertae sedis</taxon>
        <taxon>Mucoromycota</taxon>
        <taxon>Mucoromycotina</taxon>
        <taxon>Mucoromycetes</taxon>
        <taxon>Mucorales</taxon>
        <taxon>Mucorineae</taxon>
        <taxon>Mucoraceae</taxon>
        <taxon>Mucor</taxon>
    </lineage>
</organism>
<dbReference type="EMBL" id="JAEPRD010000108">
    <property type="protein sequence ID" value="KAG2198620.1"/>
    <property type="molecule type" value="Genomic_DNA"/>
</dbReference>
<dbReference type="Proteomes" id="UP000603453">
    <property type="component" value="Unassembled WGS sequence"/>
</dbReference>
<comment type="caution">
    <text evidence="1">The sequence shown here is derived from an EMBL/GenBank/DDBJ whole genome shotgun (WGS) entry which is preliminary data.</text>
</comment>
<sequence>MEDSFDFSDYPYCISFYIDEEFVCIDGFNSGCTTGKQIKLHKASLLYDAATGQILGEEDNAYDQRPWEENGTIIYVENIFMELNKIYLKRKLLSYQKNLHDSIILYATVMFLRRAGSRFRTRFGIMGQRISSYHYAFNMPTHWDPTIKDELIWNLFVEAELVKEDDHRSRILFHDQVDIKLKVATSYHKGLRNSPYVMYGLKFLDNNLIITMDLFSVHHCSVVILKDKSPIRFIESIYFTAPLKYETSNGIKACLEARGIIADSKLIQQLNELVKKFSTPQSFDIVPDENTNKPFSAIEAENLGLREDQVISIQSITMEEVLIEVLDDIKVAIMEKMNIFSNYGHVLRWETIIALHHTLGSEKSCWNHFILFYLLRQWLIDYGMQRFNHVPLVVNKTSNCFATLKTIALIYCNNHQINEVVKSFITQQNPLILSDIAELSTEYFFSPVFLDRKLDYVMSIGNVSSERTVFICSLLEDHNRVKNTTDYVTCEIPGLMQYFVQPEIYRQGLLKIPKRSEA</sequence>
<gene>
    <name evidence="1" type="ORF">INT47_001067</name>
</gene>
<evidence type="ECO:0000313" key="1">
    <source>
        <dbReference type="EMBL" id="KAG2198620.1"/>
    </source>
</evidence>
<accession>A0A8H7UWT5</accession>
<reference evidence="1" key="1">
    <citation type="submission" date="2020-12" db="EMBL/GenBank/DDBJ databases">
        <title>Metabolic potential, ecology and presence of endohyphal bacteria is reflected in genomic diversity of Mucoromycotina.</title>
        <authorList>
            <person name="Muszewska A."/>
            <person name="Okrasinska A."/>
            <person name="Steczkiewicz K."/>
            <person name="Drgas O."/>
            <person name="Orlowska M."/>
            <person name="Perlinska-Lenart U."/>
            <person name="Aleksandrzak-Piekarczyk T."/>
            <person name="Szatraj K."/>
            <person name="Zielenkiewicz U."/>
            <person name="Pilsyk S."/>
            <person name="Malc E."/>
            <person name="Mieczkowski P."/>
            <person name="Kruszewska J.S."/>
            <person name="Biernat P."/>
            <person name="Pawlowska J."/>
        </authorList>
    </citation>
    <scope>NUCLEOTIDE SEQUENCE</scope>
    <source>
        <strain evidence="1">WA0000017839</strain>
    </source>
</reference>
<keyword evidence="2" id="KW-1185">Reference proteome</keyword>
<dbReference type="AlphaFoldDB" id="A0A8H7UWT5"/>
<protein>
    <submittedName>
        <fullName evidence="1">Uncharacterized protein</fullName>
    </submittedName>
</protein>